<dbReference type="RefSeq" id="WP_137450377.1">
    <property type="nucleotide sequence ID" value="NZ_SZZH01000003.1"/>
</dbReference>
<evidence type="ECO:0000256" key="1">
    <source>
        <dbReference type="SAM" id="MobiDB-lite"/>
    </source>
</evidence>
<keyword evidence="3" id="KW-1185">Reference proteome</keyword>
<reference evidence="2 3" key="1">
    <citation type="submission" date="2019-05" db="EMBL/GenBank/DDBJ databases">
        <title>Nakamurella sp. N5BH11, whole genome shotgun sequence.</title>
        <authorList>
            <person name="Tuo L."/>
        </authorList>
    </citation>
    <scope>NUCLEOTIDE SEQUENCE [LARGE SCALE GENOMIC DNA]</scope>
    <source>
        <strain evidence="2 3">N5BH11</strain>
    </source>
</reference>
<dbReference type="Gene3D" id="3.40.50.1970">
    <property type="match status" value="1"/>
</dbReference>
<gene>
    <name evidence="2" type="ORF">FDO65_14455</name>
</gene>
<dbReference type="EMBL" id="SZZH01000003">
    <property type="protein sequence ID" value="TKV58718.1"/>
    <property type="molecule type" value="Genomic_DNA"/>
</dbReference>
<feature type="region of interest" description="Disordered" evidence="1">
    <location>
        <begin position="1"/>
        <end position="44"/>
    </location>
</feature>
<organism evidence="2 3">
    <name type="scientific">Nakamurella flava</name>
    <dbReference type="NCBI Taxonomy" id="2576308"/>
    <lineage>
        <taxon>Bacteria</taxon>
        <taxon>Bacillati</taxon>
        <taxon>Actinomycetota</taxon>
        <taxon>Actinomycetes</taxon>
        <taxon>Nakamurellales</taxon>
        <taxon>Nakamurellaceae</taxon>
        <taxon>Nakamurella</taxon>
    </lineage>
</organism>
<sequence length="436" mass="44800">MRWPFFPRVPADADGPAATGDPAEPTGRSGVVLPGHHDPTTPRRGVIPAQAQAQARAEPDAVSVLADAVVDALASDADGRSGPWGASAVAVLVDAPSVPSGPPLCGVRAPHVRPAARPVVDELLARLAQRVPVRRVVTVCTGAGPVDVHELDALADRLGGVDAVVAIGGGRTIDAARVLAAGGRSLVPLYAGRGGSQCLLPLAAAVPLVTVPVDLLAASAAGAVVVGTDVGRLVLTGDALQPRRRLPLPGASSDPEPRAAAMLTTVGRLLGPWHGAGLPAPQRAVFDVRALFGAGLDLSLDPAAAAASGALARLEELGQRAARVGGPPGRPCSWWLWPVAHEWATITDQSFAVALGALLPPWLAEGSAAGLPGEQLDLWHEAAIPLRPSRPPVTLTAADLRVVLQRVDRWWRPIGPGIPDADQVHRIFGLRRCSTA</sequence>
<proteinExistence type="predicted"/>
<evidence type="ECO:0000313" key="2">
    <source>
        <dbReference type="EMBL" id="TKV58718.1"/>
    </source>
</evidence>
<dbReference type="Proteomes" id="UP000306985">
    <property type="component" value="Unassembled WGS sequence"/>
</dbReference>
<accession>A0A4U6QF71</accession>
<comment type="caution">
    <text evidence="2">The sequence shown here is derived from an EMBL/GenBank/DDBJ whole genome shotgun (WGS) entry which is preliminary data.</text>
</comment>
<protein>
    <submittedName>
        <fullName evidence="2">Iron-containing alcohol dehydrogenase</fullName>
    </submittedName>
</protein>
<name>A0A4U6QF71_9ACTN</name>
<dbReference type="AlphaFoldDB" id="A0A4U6QF71"/>
<dbReference type="SUPFAM" id="SSF56796">
    <property type="entry name" value="Dehydroquinate synthase-like"/>
    <property type="match status" value="1"/>
</dbReference>
<evidence type="ECO:0000313" key="3">
    <source>
        <dbReference type="Proteomes" id="UP000306985"/>
    </source>
</evidence>
<feature type="compositionally biased region" description="Low complexity" evidence="1">
    <location>
        <begin position="10"/>
        <end position="27"/>
    </location>
</feature>